<dbReference type="InParanoid" id="A0A066WI86"/>
<keyword evidence="4" id="KW-0479">Metal-binding</keyword>
<dbReference type="GO" id="GO:0043001">
    <property type="term" value="P:Golgi to plasma membrane protein transport"/>
    <property type="evidence" value="ECO:0007669"/>
    <property type="project" value="TreeGrafter"/>
</dbReference>
<dbReference type="GO" id="GO:0005794">
    <property type="term" value="C:Golgi apparatus"/>
    <property type="evidence" value="ECO:0007669"/>
    <property type="project" value="TreeGrafter"/>
</dbReference>
<dbReference type="OrthoDB" id="414781at2759"/>
<keyword evidence="4" id="KW-0460">Magnesium</keyword>
<dbReference type="GeneID" id="25263862"/>
<dbReference type="GO" id="GO:0034067">
    <property type="term" value="P:protein localization to Golgi apparatus"/>
    <property type="evidence" value="ECO:0007669"/>
    <property type="project" value="TreeGrafter"/>
</dbReference>
<dbReference type="Gene3D" id="3.40.50.300">
    <property type="entry name" value="P-loop containing nucleotide triphosphate hydrolases"/>
    <property type="match status" value="1"/>
</dbReference>
<feature type="compositionally biased region" description="Low complexity" evidence="5">
    <location>
        <begin position="225"/>
        <end position="236"/>
    </location>
</feature>
<dbReference type="GO" id="GO:0006886">
    <property type="term" value="P:intracellular protein transport"/>
    <property type="evidence" value="ECO:0007669"/>
    <property type="project" value="TreeGrafter"/>
</dbReference>
<comment type="caution">
    <text evidence="6">The sequence shown here is derived from an EMBL/GenBank/DDBJ whole genome shotgun (WGS) entry which is preliminary data.</text>
</comment>
<dbReference type="GO" id="GO:0003924">
    <property type="term" value="F:GTPase activity"/>
    <property type="evidence" value="ECO:0007669"/>
    <property type="project" value="InterPro"/>
</dbReference>
<dbReference type="PANTHER" id="PTHR45909">
    <property type="entry name" value="ADP-RIBOSYLATION FACTOR-RELATED PROTEIN 1"/>
    <property type="match status" value="1"/>
</dbReference>
<dbReference type="Pfam" id="PF00025">
    <property type="entry name" value="Arf"/>
    <property type="match status" value="1"/>
</dbReference>
<dbReference type="Proteomes" id="UP000027361">
    <property type="component" value="Unassembled WGS sequence"/>
</dbReference>
<reference evidence="6 7" key="1">
    <citation type="submission" date="2014-05" db="EMBL/GenBank/DDBJ databases">
        <title>Draft genome sequence of a rare smut relative, Tilletiaria anomala UBC 951.</title>
        <authorList>
            <consortium name="DOE Joint Genome Institute"/>
            <person name="Toome M."/>
            <person name="Kuo A."/>
            <person name="Henrissat B."/>
            <person name="Lipzen A."/>
            <person name="Tritt A."/>
            <person name="Yoshinaga Y."/>
            <person name="Zane M."/>
            <person name="Barry K."/>
            <person name="Grigoriev I.V."/>
            <person name="Spatafora J.W."/>
            <person name="Aimea M.C."/>
        </authorList>
    </citation>
    <scope>NUCLEOTIDE SEQUENCE [LARGE SCALE GENOMIC DNA]</scope>
    <source>
        <strain evidence="6 7">UBC 951</strain>
    </source>
</reference>
<protein>
    <submittedName>
        <fullName evidence="6">p-loop containing nucleoside triphosphate hydrolase protein</fullName>
    </submittedName>
</protein>
<name>A0A066WI86_TILAU</name>
<keyword evidence="6" id="KW-0378">Hydrolase</keyword>
<feature type="binding site" evidence="4">
    <location>
        <position position="55"/>
    </location>
    <ligand>
        <name>Mg(2+)</name>
        <dbReference type="ChEBI" id="CHEBI:18420"/>
    </ligand>
</feature>
<evidence type="ECO:0000256" key="3">
    <source>
        <dbReference type="PIRSR" id="PIRSR606689-1"/>
    </source>
</evidence>
<dbReference type="EMBL" id="JMSN01000012">
    <property type="protein sequence ID" value="KDN52243.1"/>
    <property type="molecule type" value="Genomic_DNA"/>
</dbReference>
<gene>
    <name evidence="6" type="ORF">K437DRAFT_254432</name>
</gene>
<dbReference type="GO" id="GO:0005525">
    <property type="term" value="F:GTP binding"/>
    <property type="evidence" value="ECO:0007669"/>
    <property type="project" value="UniProtKB-KW"/>
</dbReference>
<keyword evidence="1 3" id="KW-0547">Nucleotide-binding</keyword>
<evidence type="ECO:0000256" key="4">
    <source>
        <dbReference type="PIRSR" id="PIRSR606689-2"/>
    </source>
</evidence>
<evidence type="ECO:0000256" key="2">
    <source>
        <dbReference type="ARBA" id="ARBA00023134"/>
    </source>
</evidence>
<organism evidence="6 7">
    <name type="scientific">Tilletiaria anomala (strain ATCC 24038 / CBS 436.72 / UBC 951)</name>
    <dbReference type="NCBI Taxonomy" id="1037660"/>
    <lineage>
        <taxon>Eukaryota</taxon>
        <taxon>Fungi</taxon>
        <taxon>Dikarya</taxon>
        <taxon>Basidiomycota</taxon>
        <taxon>Ustilaginomycotina</taxon>
        <taxon>Exobasidiomycetes</taxon>
        <taxon>Georgefischeriales</taxon>
        <taxon>Tilletiariaceae</taxon>
        <taxon>Tilletiaria</taxon>
    </lineage>
</organism>
<feature type="binding site" evidence="3">
    <location>
        <begin position="24"/>
        <end position="31"/>
    </location>
    <ligand>
        <name>GTP</name>
        <dbReference type="ChEBI" id="CHEBI:37565"/>
    </ligand>
</feature>
<feature type="region of interest" description="Disordered" evidence="5">
    <location>
        <begin position="203"/>
        <end position="239"/>
    </location>
</feature>
<keyword evidence="2 3" id="KW-0342">GTP-binding</keyword>
<dbReference type="PROSITE" id="PS51417">
    <property type="entry name" value="ARF"/>
    <property type="match status" value="1"/>
</dbReference>
<evidence type="ECO:0000256" key="5">
    <source>
        <dbReference type="SAM" id="MobiDB-lite"/>
    </source>
</evidence>
<dbReference type="GO" id="GO:0046872">
    <property type="term" value="F:metal ion binding"/>
    <property type="evidence" value="ECO:0007669"/>
    <property type="project" value="UniProtKB-KW"/>
</dbReference>
<accession>A0A066WI86</accession>
<dbReference type="InterPro" id="IPR024156">
    <property type="entry name" value="Small_GTPase_ARF"/>
</dbReference>
<dbReference type="HOGENOM" id="CLU_040729_7_3_1"/>
<dbReference type="InterPro" id="IPR027417">
    <property type="entry name" value="P-loop_NTPase"/>
</dbReference>
<evidence type="ECO:0000313" key="6">
    <source>
        <dbReference type="EMBL" id="KDN52243.1"/>
    </source>
</evidence>
<dbReference type="PANTHER" id="PTHR45909:SF1">
    <property type="entry name" value="ADP-RIBOSYLATION FACTOR-RELATED PROTEIN 1"/>
    <property type="match status" value="1"/>
</dbReference>
<dbReference type="InterPro" id="IPR006689">
    <property type="entry name" value="Small_GTPase_ARF/SAR"/>
</dbReference>
<dbReference type="RefSeq" id="XP_013245092.1">
    <property type="nucleotide sequence ID" value="XM_013389638.1"/>
</dbReference>
<feature type="binding site" evidence="3">
    <location>
        <position position="77"/>
    </location>
    <ligand>
        <name>GTP</name>
        <dbReference type="ChEBI" id="CHEBI:37565"/>
    </ligand>
</feature>
<evidence type="ECO:0000256" key="1">
    <source>
        <dbReference type="ARBA" id="ARBA00022741"/>
    </source>
</evidence>
<feature type="binding site" evidence="4">
    <location>
        <position position="31"/>
    </location>
    <ligand>
        <name>Mg(2+)</name>
        <dbReference type="ChEBI" id="CHEBI:18420"/>
    </ligand>
</feature>
<sequence length="272" mass="30040">MLHLISGLYSEWTRKIPFNVLILGPEGAGKSCLIEAIKTTHGNRPGLPADKVKPTIGQNIFELPLTGNLLRLWDLGGSEDMQKLWQKYYKESHALLWVVDARWWDDVEVSSEEPSDSMPNPNPVPAANALRAQAAMSWDLLAAIMQDRHMSTVPFLIVLNKTDQLTGVDGQTRSRYKTEQISELEDTARLWWGSRLASVISRSATKASKTETPAPSAFESAAVTPSSERPGSSSSDDPVDTIWDVLGTSAVDLTGVRDMVHFLELLAEQRKA</sequence>
<dbReference type="AlphaFoldDB" id="A0A066WI86"/>
<dbReference type="STRING" id="1037660.A0A066WI86"/>
<evidence type="ECO:0000313" key="7">
    <source>
        <dbReference type="Proteomes" id="UP000027361"/>
    </source>
</evidence>
<proteinExistence type="predicted"/>
<keyword evidence="7" id="KW-1185">Reference proteome</keyword>
<feature type="compositionally biased region" description="Polar residues" evidence="5">
    <location>
        <begin position="203"/>
        <end position="213"/>
    </location>
</feature>
<dbReference type="SUPFAM" id="SSF52540">
    <property type="entry name" value="P-loop containing nucleoside triphosphate hydrolases"/>
    <property type="match status" value="1"/>
</dbReference>